<keyword evidence="5" id="KW-0055">Arginine biosynthesis</keyword>
<protein>
    <recommendedName>
        <fullName evidence="4">argininosuccinate lyase</fullName>
        <ecNumber evidence="4">4.3.2.1</ecNumber>
    </recommendedName>
    <alternativeName>
        <fullName evidence="8">Arginosuccinase</fullName>
    </alternativeName>
</protein>
<dbReference type="SUPFAM" id="SSF48557">
    <property type="entry name" value="L-aspartase-like"/>
    <property type="match status" value="2"/>
</dbReference>
<dbReference type="GO" id="GO:0042450">
    <property type="term" value="P:L-arginine biosynthetic process via ornithine"/>
    <property type="evidence" value="ECO:0007669"/>
    <property type="project" value="InterPro"/>
</dbReference>
<evidence type="ECO:0000259" key="10">
    <source>
        <dbReference type="Pfam" id="PF14698"/>
    </source>
</evidence>
<organism evidence="11 12">
    <name type="scientific">Kingdonia uniflora</name>
    <dbReference type="NCBI Taxonomy" id="39325"/>
    <lineage>
        <taxon>Eukaryota</taxon>
        <taxon>Viridiplantae</taxon>
        <taxon>Streptophyta</taxon>
        <taxon>Embryophyta</taxon>
        <taxon>Tracheophyta</taxon>
        <taxon>Spermatophyta</taxon>
        <taxon>Magnoliopsida</taxon>
        <taxon>Ranunculales</taxon>
        <taxon>Circaeasteraceae</taxon>
        <taxon>Kingdonia</taxon>
    </lineage>
</organism>
<feature type="domain" description="Fumarate lyase N-terminal" evidence="9">
    <location>
        <begin position="67"/>
        <end position="361"/>
    </location>
</feature>
<dbReference type="InterPro" id="IPR024083">
    <property type="entry name" value="Fumarase/histidase_N"/>
</dbReference>
<dbReference type="InterPro" id="IPR008948">
    <property type="entry name" value="L-Aspartase-like"/>
</dbReference>
<dbReference type="CDD" id="cd01359">
    <property type="entry name" value="Argininosuccinate_lyase"/>
    <property type="match status" value="1"/>
</dbReference>
<gene>
    <name evidence="11" type="ORF">GIB67_017076</name>
</gene>
<dbReference type="PANTHER" id="PTHR43814:SF1">
    <property type="entry name" value="ARGININOSUCCINATE LYASE"/>
    <property type="match status" value="1"/>
</dbReference>
<evidence type="ECO:0000256" key="2">
    <source>
        <dbReference type="ARBA" id="ARBA00004941"/>
    </source>
</evidence>
<keyword evidence="7" id="KW-0456">Lyase</keyword>
<dbReference type="Gene3D" id="1.10.40.30">
    <property type="entry name" value="Fumarase/aspartase (C-terminal domain)"/>
    <property type="match status" value="2"/>
</dbReference>
<dbReference type="PANTHER" id="PTHR43814">
    <property type="entry name" value="ARGININOSUCCINATE LYASE"/>
    <property type="match status" value="1"/>
</dbReference>
<comment type="similarity">
    <text evidence="3">Belongs to the lyase 1 family. Argininosuccinate lyase subfamily.</text>
</comment>
<comment type="pathway">
    <text evidence="2">Amino-acid biosynthesis; L-arginine biosynthesis; L-arginine from L-ornithine and carbamoyl phosphate: step 3/3.</text>
</comment>
<evidence type="ECO:0000256" key="5">
    <source>
        <dbReference type="ARBA" id="ARBA00022571"/>
    </source>
</evidence>
<evidence type="ECO:0000256" key="1">
    <source>
        <dbReference type="ARBA" id="ARBA00000985"/>
    </source>
</evidence>
<feature type="domain" description="Argininosuccinate lyase C-terminal" evidence="10">
    <location>
        <begin position="468"/>
        <end position="522"/>
    </location>
</feature>
<dbReference type="InterPro" id="IPR009049">
    <property type="entry name" value="Argininosuccinate_lyase"/>
</dbReference>
<comment type="caution">
    <text evidence="11">The sequence shown here is derived from an EMBL/GenBank/DDBJ whole genome shotgun (WGS) entry which is preliminary data.</text>
</comment>
<dbReference type="PRINTS" id="PR00149">
    <property type="entry name" value="FUMRATELYASE"/>
</dbReference>
<dbReference type="PROSITE" id="PS00163">
    <property type="entry name" value="FUMARATE_LYASES"/>
    <property type="match status" value="1"/>
</dbReference>
<dbReference type="GO" id="GO:0005829">
    <property type="term" value="C:cytosol"/>
    <property type="evidence" value="ECO:0007669"/>
    <property type="project" value="TreeGrafter"/>
</dbReference>
<dbReference type="OrthoDB" id="2561043at2759"/>
<evidence type="ECO:0000256" key="7">
    <source>
        <dbReference type="ARBA" id="ARBA00023239"/>
    </source>
</evidence>
<proteinExistence type="inferred from homology"/>
<dbReference type="HAMAP" id="MF_00006">
    <property type="entry name" value="Arg_succ_lyase"/>
    <property type="match status" value="1"/>
</dbReference>
<dbReference type="PRINTS" id="PR00145">
    <property type="entry name" value="ARGSUCLYASE"/>
</dbReference>
<dbReference type="AlphaFoldDB" id="A0A7J7NCR9"/>
<keyword evidence="12" id="KW-1185">Reference proteome</keyword>
<evidence type="ECO:0000259" key="9">
    <source>
        <dbReference type="Pfam" id="PF00206"/>
    </source>
</evidence>
<dbReference type="Proteomes" id="UP000541444">
    <property type="component" value="Unassembled WGS sequence"/>
</dbReference>
<dbReference type="Pfam" id="PF00206">
    <property type="entry name" value="Lyase_1"/>
    <property type="match status" value="1"/>
</dbReference>
<reference evidence="11 12" key="1">
    <citation type="journal article" date="2020" name="IScience">
        <title>Genome Sequencing of the Endangered Kingdonia uniflora (Circaeasteraceae, Ranunculales) Reveals Potential Mechanisms of Evolutionary Specialization.</title>
        <authorList>
            <person name="Sun Y."/>
            <person name="Deng T."/>
            <person name="Zhang A."/>
            <person name="Moore M.J."/>
            <person name="Landis J.B."/>
            <person name="Lin N."/>
            <person name="Zhang H."/>
            <person name="Zhang X."/>
            <person name="Huang J."/>
            <person name="Zhang X."/>
            <person name="Sun H."/>
            <person name="Wang H."/>
        </authorList>
    </citation>
    <scope>NUCLEOTIDE SEQUENCE [LARGE SCALE GENOMIC DNA]</scope>
    <source>
        <strain evidence="11">TB1705</strain>
        <tissue evidence="11">Leaf</tissue>
    </source>
</reference>
<dbReference type="InterPro" id="IPR022761">
    <property type="entry name" value="Fumarate_lyase_N"/>
</dbReference>
<name>A0A7J7NCR9_9MAGN</name>
<dbReference type="Gene3D" id="1.10.275.10">
    <property type="entry name" value="Fumarase/aspartase (N-terminal domain)"/>
    <property type="match status" value="1"/>
</dbReference>
<dbReference type="Pfam" id="PF14698">
    <property type="entry name" value="ASL_C2"/>
    <property type="match status" value="1"/>
</dbReference>
<dbReference type="Gene3D" id="1.20.200.10">
    <property type="entry name" value="Fumarase/aspartase (Central domain)"/>
    <property type="match status" value="1"/>
</dbReference>
<dbReference type="FunFam" id="1.20.200.10:FF:000019">
    <property type="entry name" value="Argininosuccinate lyase chloroplastic"/>
    <property type="match status" value="1"/>
</dbReference>
<keyword evidence="6" id="KW-0028">Amino-acid biosynthesis</keyword>
<dbReference type="GO" id="GO:0004056">
    <property type="term" value="F:argininosuccinate lyase activity"/>
    <property type="evidence" value="ECO:0007669"/>
    <property type="project" value="UniProtKB-EC"/>
</dbReference>
<dbReference type="InterPro" id="IPR000362">
    <property type="entry name" value="Fumarate_lyase_fam"/>
</dbReference>
<dbReference type="NCBIfam" id="TIGR00838">
    <property type="entry name" value="argH"/>
    <property type="match status" value="1"/>
</dbReference>
<dbReference type="InterPro" id="IPR029419">
    <property type="entry name" value="Arg_succ_lyase_C"/>
</dbReference>
<evidence type="ECO:0000313" key="12">
    <source>
        <dbReference type="Proteomes" id="UP000541444"/>
    </source>
</evidence>
<evidence type="ECO:0000256" key="4">
    <source>
        <dbReference type="ARBA" id="ARBA00012338"/>
    </source>
</evidence>
<evidence type="ECO:0000313" key="11">
    <source>
        <dbReference type="EMBL" id="KAF6164873.1"/>
    </source>
</evidence>
<evidence type="ECO:0000256" key="8">
    <source>
        <dbReference type="ARBA" id="ARBA00032749"/>
    </source>
</evidence>
<dbReference type="InterPro" id="IPR020557">
    <property type="entry name" value="Fumarate_lyase_CS"/>
</dbReference>
<comment type="catalytic activity">
    <reaction evidence="1">
        <text>2-(N(omega)-L-arginino)succinate = fumarate + L-arginine</text>
        <dbReference type="Rhea" id="RHEA:24020"/>
        <dbReference type="ChEBI" id="CHEBI:29806"/>
        <dbReference type="ChEBI" id="CHEBI:32682"/>
        <dbReference type="ChEBI" id="CHEBI:57472"/>
        <dbReference type="EC" id="4.3.2.1"/>
    </reaction>
</comment>
<sequence length="551" mass="61444">MESLCLCEPRLRPINQHLSLPKQTVISKPPHQTISFSRTNLNVVSCSSKTMNADLSSSSKEVKLWGGRFEESVTDAVEKFSESISFDKALYKQDIMGSRAHATMLAHQGLMSNSDRDIILQGLSKIERSIDNKEFVWRTDREDVHMNIEAALTDIVGEPAKKLHTARSRNDQVVTDLRLWCRDAIDKIVSRVKFLQVALVTLAKKNDGLIVPGYTHLQRAQPILLQHLLLSYVEQLERDAGRLIDCRNRLNFCPLGACALAGTGLPIDRFMTSDALGFTAPMRNSIDAVSDRDFVLEFLSANSIIAIHLSRLGEEWVLWASEEFGFLTPSDAVSTGSSIMPQKKNPDPMELVRGKSARVVGDLVTLLVLCKGLPQAYNRDLQEDKEPLFDSVKTIMGMLEVSAEFAQNITFNGNRIQKALPAGHLDATTLADYLVNKARLGSFLVIIARVVTIFRRLFSQKIVLFIWGIPFRTSHDIVGRSVALCVSKNCQLLGLSLHDLRSINPVFDEDVYEFLGVENSVKKFSSYGSTGSQCVADQLGFWIDKLNISNN</sequence>
<dbReference type="EMBL" id="JACGCM010000882">
    <property type="protein sequence ID" value="KAF6164873.1"/>
    <property type="molecule type" value="Genomic_DNA"/>
</dbReference>
<dbReference type="FunFam" id="1.10.40.30:FF:000001">
    <property type="entry name" value="Argininosuccinate lyase"/>
    <property type="match status" value="1"/>
</dbReference>
<evidence type="ECO:0000256" key="3">
    <source>
        <dbReference type="ARBA" id="ARBA00010755"/>
    </source>
</evidence>
<dbReference type="FunFam" id="1.10.275.10:FF:000013">
    <property type="entry name" value="Argininosuccinate lyase"/>
    <property type="match status" value="1"/>
</dbReference>
<dbReference type="EC" id="4.3.2.1" evidence="4"/>
<accession>A0A7J7NCR9</accession>
<evidence type="ECO:0000256" key="6">
    <source>
        <dbReference type="ARBA" id="ARBA00022605"/>
    </source>
</evidence>